<evidence type="ECO:0000256" key="1">
    <source>
        <dbReference type="SAM" id="Phobius"/>
    </source>
</evidence>
<proteinExistence type="predicted"/>
<organism evidence="2 3">
    <name type="scientific">Arthrobacter liuii</name>
    <dbReference type="NCBI Taxonomy" id="1476996"/>
    <lineage>
        <taxon>Bacteria</taxon>
        <taxon>Bacillati</taxon>
        <taxon>Actinomycetota</taxon>
        <taxon>Actinomycetes</taxon>
        <taxon>Micrococcales</taxon>
        <taxon>Micrococcaceae</taxon>
        <taxon>Arthrobacter</taxon>
    </lineage>
</organism>
<dbReference type="Proteomes" id="UP000643279">
    <property type="component" value="Unassembled WGS sequence"/>
</dbReference>
<comment type="caution">
    <text evidence="2">The sequence shown here is derived from an EMBL/GenBank/DDBJ whole genome shotgun (WGS) entry which is preliminary data.</text>
</comment>
<gene>
    <name evidence="2" type="ORF">GCM10007170_06480</name>
</gene>
<feature type="transmembrane region" description="Helical" evidence="1">
    <location>
        <begin position="18"/>
        <end position="42"/>
    </location>
</feature>
<reference evidence="3" key="1">
    <citation type="journal article" date="2019" name="Int. J. Syst. Evol. Microbiol.">
        <title>The Global Catalogue of Microorganisms (GCM) 10K type strain sequencing project: providing services to taxonomists for standard genome sequencing and annotation.</title>
        <authorList>
            <consortium name="The Broad Institute Genomics Platform"/>
            <consortium name="The Broad Institute Genome Sequencing Center for Infectious Disease"/>
            <person name="Wu L."/>
            <person name="Ma J."/>
        </authorList>
    </citation>
    <scope>NUCLEOTIDE SEQUENCE [LARGE SCALE GENOMIC DNA]</scope>
    <source>
        <strain evidence="3">CGMCC 1.12778</strain>
    </source>
</reference>
<keyword evidence="3" id="KW-1185">Reference proteome</keyword>
<accession>A0ABQ2AFW9</accession>
<evidence type="ECO:0000313" key="2">
    <source>
        <dbReference type="EMBL" id="GGH91107.1"/>
    </source>
</evidence>
<protein>
    <submittedName>
        <fullName evidence="2">Uncharacterized protein</fullName>
    </submittedName>
</protein>
<dbReference type="EMBL" id="BMFW01000002">
    <property type="protein sequence ID" value="GGH91107.1"/>
    <property type="molecule type" value="Genomic_DNA"/>
</dbReference>
<keyword evidence="1" id="KW-1133">Transmembrane helix</keyword>
<evidence type="ECO:0000313" key="3">
    <source>
        <dbReference type="Proteomes" id="UP000643279"/>
    </source>
</evidence>
<keyword evidence="1" id="KW-0472">Membrane</keyword>
<keyword evidence="1" id="KW-0812">Transmembrane</keyword>
<name>A0ABQ2AFW9_9MICC</name>
<sequence length="64" mass="6775">MDGAPRPRRLPKRETLEIIGFTALSVAAAAVLLPAIGVKAVVGALPFVRKHAGPIEPEDSYLIN</sequence>